<feature type="compositionally biased region" description="Low complexity" evidence="1">
    <location>
        <begin position="1844"/>
        <end position="1865"/>
    </location>
</feature>
<dbReference type="EMBL" id="MIGC01002960">
    <property type="protein sequence ID" value="PHJ20210.1"/>
    <property type="molecule type" value="Genomic_DNA"/>
</dbReference>
<dbReference type="GO" id="GO:0005847">
    <property type="term" value="C:mRNA cleavage and polyadenylation specificity factor complex"/>
    <property type="evidence" value="ECO:0007669"/>
    <property type="project" value="TreeGrafter"/>
</dbReference>
<name>A0A2C6KI84_9APIC</name>
<feature type="compositionally biased region" description="Polar residues" evidence="1">
    <location>
        <begin position="1539"/>
        <end position="1551"/>
    </location>
</feature>
<feature type="compositionally biased region" description="Polar residues" evidence="1">
    <location>
        <begin position="45"/>
        <end position="80"/>
    </location>
</feature>
<feature type="region of interest" description="Disordered" evidence="1">
    <location>
        <begin position="834"/>
        <end position="939"/>
    </location>
</feature>
<dbReference type="PANTHER" id="PTHR15245">
    <property type="entry name" value="SYMPLEKIN-RELATED"/>
    <property type="match status" value="1"/>
</dbReference>
<feature type="region of interest" description="Disordered" evidence="1">
    <location>
        <begin position="1048"/>
        <end position="1071"/>
    </location>
</feature>
<feature type="region of interest" description="Disordered" evidence="1">
    <location>
        <begin position="452"/>
        <end position="471"/>
    </location>
</feature>
<dbReference type="VEuPathDB" id="ToxoDB:CSUI_005964"/>
<feature type="region of interest" description="Disordered" evidence="1">
    <location>
        <begin position="564"/>
        <end position="618"/>
    </location>
</feature>
<feature type="compositionally biased region" description="Low complexity" evidence="1">
    <location>
        <begin position="481"/>
        <end position="490"/>
    </location>
</feature>
<evidence type="ECO:0000256" key="1">
    <source>
        <dbReference type="SAM" id="MobiDB-lite"/>
    </source>
</evidence>
<reference evidence="3 4" key="1">
    <citation type="journal article" date="2017" name="Int. J. Parasitol.">
        <title>The genome of the protozoan parasite Cystoisospora suis and a reverse vaccinology approach to identify vaccine candidates.</title>
        <authorList>
            <person name="Palmieri N."/>
            <person name="Shrestha A."/>
            <person name="Ruttkowski B."/>
            <person name="Beck T."/>
            <person name="Vogl C."/>
            <person name="Tomley F."/>
            <person name="Blake D.P."/>
            <person name="Joachim A."/>
        </authorList>
    </citation>
    <scope>NUCLEOTIDE SEQUENCE [LARGE SCALE GENOMIC DNA]</scope>
    <source>
        <strain evidence="3 4">Wien I</strain>
    </source>
</reference>
<sequence length="2350" mass="258430">MLPRPSEASQGRPESLPVGMADVTSNPAKKVRHDSPSHGLPGDGAQQTRQSTTLCPSARTASNARSSQAPSGSVSLSFPHSPTGLPRGSTEGIDSCFTSHGKLELSEELFDELSRVTDQTPHSTIYNILKRLQTAASEFFRIVRDKQRHEYVLADLRDADSDQGRDTTRGERGGNSSKPNKRKEDSVSASDVSAGKEHSNAKERLQAYIQHFLPRFLKLGTHPVPIVRHFFLQFVARLMHMDGRGVPACLISVNECMSSSKGKNLPDLENVFSQALDVLRRLWKTILCYSSLSAARLRRYGSLGVQDFFGGEEQVTQGFKALISIRCMIHDHLLSFSSRSSSLPPSSLSSSLSKVEAEALESYRRSLAIIERSLEFLCVKPSSASTVSTSAYGRIFPFSILPPTTPCDSHRPPPPSSSSPSLSNFDPDFLSFAPSSHDRQSSTVSSSVATASPASFFGGPSPESNPGLVMEGSTRAGLSAENLAPSSSLPPSLPVSPPTTQEVSPTMDSQAIQYIQDCSVEVLGDSLLMQTLEKWSFDDGDLLIRLLTQTPPVCIIPSSMSAAEGEKNKSIGGGEAKEVAGKETGPADKKDQQVQGSSEESKGVQMPTEGGSAMSSSPAKIENSFSCVLDPVRYAFVNQTIAWLASRRPHYLSIFYPSLKYLVSWLTKDPSAPSPLPPPPPLPPSDSPCPVVPSFSPFSQAFLRLALPAKEGLLSVVLMEFMRLLASPLCTNNLWSGKILEILHLGGRAGSLQSLSKEAQSMFGAMWIPRSQPIKGSASSNRTSDSFVFVFPSEDTNTLVKGGEQEGMQNTLGRTESFDGGMGSCGVYPGDPAAGAAGGGGGASEETSVHHHSASFPIPSLPGSASSLEELAKDSLKQPPMGRSRGEEERPGGGLEKSAADQNPPAAETSVDASEKSLGQANAVSSPRHEGSEGVFSIDRGSKEAGLTVGAKKALEETAKDIMKTEEEGLLQQVGLWKRSDDGLFELQEHQRLDALSWLASTHGDNDIAELAMHALMNTRHSGGAERTSSGKERRELLARRKRLLEAEEEQERGLDGDVNSSQRKECSQESAKEKVVDERKLVCATMQDVSRRFTEEKEAGRRLWNEEEIDFLGKDTSKKAVGLPQLFEDDSLETLATYFRSLSSMEVRLSRLPEKNVEESGGRDKPISRKHLSCSLRRVSSFLPGSASSSADGDIADLIRMPDVRTLQRHAGLFKKLIFGQILRNRFLPQIVGSNMFASSLRYHQKRTEVAVRLIFWPTQSPEMQRDLCISFLHALFRYRILPPLDEREGGEGDHHSASSLSDKREEELLEWRIRLSTLLDLLFFKASRDLEASSCYSSCLSYPTSKSASSDPSVLTVDESDRHFFTSESSKNVGQRQLQGSIPSRSVEQGSSLPSSHHGMGPAGGGGRKGTFPRDDLVPLSKVGLVADVFASKPQRKRRPYCFMTKKDSNTTSSVDSTSLSSSTIPMSSIAQKGGEAAALSSWEYAARAVKVFEGRLPESILGWTFLLPGDPPSFIEKSTSRRTKKEEERLPHLSGQEDQSLSQRSTSFPHGGEKHDDATGTLVQQDPSATAVAEGTKSLRDLSPCIGGEVAEEEQKRRRQEVDNNVRHSVEGMTRDTNGRNDSAAAACKEESHTHPHTSSVMISKKENSMVTGQRGMEREEMRSIPENKWKYSDVFELCLEAAICKDTLADNALRDAYCQLLGRFFVELPHVTASGFQRMAGWAVGLQGVFYRRLSVALLSQLIKRGHDFLARRTAFSLVLSLQHAPDSEAVRRLFLKLFSSPKGLYVLPKNDAGTTELSPDWQEPRLRVLSLNKGSSTSSSPSFRCIQHAHKGDVSIGASSSSSSSDSSPSSSPPSHSDPPLIKKERDAESQVDVTMEIQVTTSERKNDTKETEEIHDYGLEVDEEERRGWRDPNQFGRRWIEACAGILLRSLALEGSKFAAPIDANAFIVALAQRILERSEEARGRRSEAAGDTGEREVVQERAGCYLTLAARHPHLLHAFLEVFLLASPERKQPLEDLFAKCIAQISAPTCHLEYLRMLEYYEAGQERLVSIVLENCVTTVYEHPSQDPRFLFDLVDALWRLLKQAKDGEGALPSGEADQKKRSLERLAISFVPFFNRDQLETYLPIMTFGDHDEVSLKRALTRLLIMPRELREARPHHVYTPPDVLLSLFYHLPCSTGEQRKKQTTILDYCLDLTGCTPKSTSPSEIFPLDAIATTCHRIVDDESQPVSVVFGRLLCQIAQTMPSLREFLAGTIMQSLVRRKVWTSKSLWKGFVMATSILWAEQKDLLFKIFLVLPEEQARDILQRLQQRHSVTADLSTFLYQDEQARRSCPHYLRVLLGITN</sequence>
<dbReference type="Pfam" id="PF12295">
    <property type="entry name" value="Symplekin_C"/>
    <property type="match status" value="1"/>
</dbReference>
<evidence type="ECO:0000259" key="2">
    <source>
        <dbReference type="Pfam" id="PF12295"/>
    </source>
</evidence>
<feature type="region of interest" description="Disordered" evidence="1">
    <location>
        <begin position="1515"/>
        <end position="1563"/>
    </location>
</feature>
<dbReference type="InterPro" id="IPR022075">
    <property type="entry name" value="Symplekin_C"/>
</dbReference>
<accession>A0A2C6KI84</accession>
<feature type="region of interest" description="Disordered" evidence="1">
    <location>
        <begin position="481"/>
        <end position="506"/>
    </location>
</feature>
<feature type="region of interest" description="Disordered" evidence="1">
    <location>
        <begin position="1839"/>
        <end position="1878"/>
    </location>
</feature>
<feature type="region of interest" description="Disordered" evidence="1">
    <location>
        <begin position="1"/>
        <end position="92"/>
    </location>
</feature>
<gene>
    <name evidence="3" type="ORF">CSUI_005964</name>
</gene>
<feature type="region of interest" description="Disordered" evidence="1">
    <location>
        <begin position="155"/>
        <end position="199"/>
    </location>
</feature>
<protein>
    <submittedName>
        <fullName evidence="3">Symplekin tight junction carboxy-terminal protein</fullName>
    </submittedName>
</protein>
<comment type="caution">
    <text evidence="3">The sequence shown here is derived from an EMBL/GenBank/DDBJ whole genome shotgun (WGS) entry which is preliminary data.</text>
</comment>
<dbReference type="Proteomes" id="UP000221165">
    <property type="component" value="Unassembled WGS sequence"/>
</dbReference>
<feature type="domain" description="Symplekin C-terminal" evidence="2">
    <location>
        <begin position="2113"/>
        <end position="2313"/>
    </location>
</feature>
<dbReference type="PANTHER" id="PTHR15245:SF20">
    <property type="entry name" value="SYMPLEKIN"/>
    <property type="match status" value="1"/>
</dbReference>
<feature type="region of interest" description="Disordered" evidence="1">
    <location>
        <begin position="1368"/>
        <end position="1415"/>
    </location>
</feature>
<evidence type="ECO:0000313" key="3">
    <source>
        <dbReference type="EMBL" id="PHJ20210.1"/>
    </source>
</evidence>
<dbReference type="RefSeq" id="XP_067921901.1">
    <property type="nucleotide sequence ID" value="XM_068066129.1"/>
</dbReference>
<feature type="compositionally biased region" description="Basic and acidic residues" evidence="1">
    <location>
        <begin position="564"/>
        <end position="592"/>
    </location>
</feature>
<proteinExistence type="predicted"/>
<dbReference type="OrthoDB" id="331600at2759"/>
<keyword evidence="4" id="KW-1185">Reference proteome</keyword>
<dbReference type="InterPro" id="IPR021850">
    <property type="entry name" value="Symplekin/Pta1"/>
</dbReference>
<dbReference type="GeneID" id="94429340"/>
<organism evidence="3 4">
    <name type="scientific">Cystoisospora suis</name>
    <dbReference type="NCBI Taxonomy" id="483139"/>
    <lineage>
        <taxon>Eukaryota</taxon>
        <taxon>Sar</taxon>
        <taxon>Alveolata</taxon>
        <taxon>Apicomplexa</taxon>
        <taxon>Conoidasida</taxon>
        <taxon>Coccidia</taxon>
        <taxon>Eucoccidiorida</taxon>
        <taxon>Eimeriorina</taxon>
        <taxon>Sarcocystidae</taxon>
        <taxon>Cystoisospora</taxon>
    </lineage>
</organism>
<evidence type="ECO:0000313" key="4">
    <source>
        <dbReference type="Proteomes" id="UP000221165"/>
    </source>
</evidence>
<feature type="compositionally biased region" description="Polar residues" evidence="1">
    <location>
        <begin position="1368"/>
        <end position="1397"/>
    </location>
</feature>
<feature type="compositionally biased region" description="Basic and acidic residues" evidence="1">
    <location>
        <begin position="155"/>
        <end position="172"/>
    </location>
</feature>